<dbReference type="SUPFAM" id="SSF56973">
    <property type="entry name" value="Aerolisin/ETX pore-forming domain"/>
    <property type="match status" value="1"/>
</dbReference>
<keyword evidence="3" id="KW-1185">Reference proteome</keyword>
<dbReference type="EMBL" id="JAUKTV010000001">
    <property type="protein sequence ID" value="KAK0748303.1"/>
    <property type="molecule type" value="Genomic_DNA"/>
</dbReference>
<dbReference type="Gene3D" id="2.170.15.10">
    <property type="entry name" value="Proaerolysin, chain A, domain 3"/>
    <property type="match status" value="1"/>
</dbReference>
<evidence type="ECO:0000313" key="2">
    <source>
        <dbReference type="EMBL" id="KAK0748303.1"/>
    </source>
</evidence>
<organism evidence="2 3">
    <name type="scientific">Apiosordaria backusii</name>
    <dbReference type="NCBI Taxonomy" id="314023"/>
    <lineage>
        <taxon>Eukaryota</taxon>
        <taxon>Fungi</taxon>
        <taxon>Dikarya</taxon>
        <taxon>Ascomycota</taxon>
        <taxon>Pezizomycotina</taxon>
        <taxon>Sordariomycetes</taxon>
        <taxon>Sordariomycetidae</taxon>
        <taxon>Sordariales</taxon>
        <taxon>Lasiosphaeriaceae</taxon>
        <taxon>Apiosordaria</taxon>
    </lineage>
</organism>
<protein>
    <recommendedName>
        <fullName evidence="1">Jacalin-type lectin domain-containing protein</fullName>
    </recommendedName>
</protein>
<dbReference type="Gene3D" id="2.100.10.30">
    <property type="entry name" value="Jacalin-like lectin domain"/>
    <property type="match status" value="1"/>
</dbReference>
<evidence type="ECO:0000313" key="3">
    <source>
        <dbReference type="Proteomes" id="UP001172159"/>
    </source>
</evidence>
<dbReference type="AlphaFoldDB" id="A0AA40K6Y1"/>
<accession>A0AA40K6Y1</accession>
<comment type="caution">
    <text evidence="2">The sequence shown here is derived from an EMBL/GenBank/DDBJ whole genome shotgun (WGS) entry which is preliminary data.</text>
</comment>
<sequence length="348" mass="38055">MDSDLAFIPNPLGVYIRSIHMYDNGNANSGVWELVDYSITYNRGAKEPIHGSICGNPGWTDIVLGDNIRIPPIGSRPVVIELADDEHITAVEGHATPGGSVHRLHFITTHTKTKVVNHNHPVVGGLYGEPFRWDAPPGMMLIGFNSRKSAYVDQLAPIWGPKPPLAYRLTVDKVDYPDELLTKEVQVSDVARGTTRNLTKNDMTATLKWDCKTTISSHLTVTESKAVTSGFKSSIEVEVSAEVFGIGATTKTGTEFSSETSGTYETEKGLEKFEEKTLGMEQQVTIPPGHKLTHKATYTTLAVKEIPWSGHLRADYGNGFYIDTPIEGTYSGSTASNLNTSYSVEPIK</sequence>
<proteinExistence type="predicted"/>
<gene>
    <name evidence="2" type="ORF">B0T21DRAFT_356268</name>
</gene>
<dbReference type="SUPFAM" id="SSF51101">
    <property type="entry name" value="Mannose-binding lectins"/>
    <property type="match status" value="1"/>
</dbReference>
<evidence type="ECO:0000259" key="1">
    <source>
        <dbReference type="Pfam" id="PF01419"/>
    </source>
</evidence>
<dbReference type="InterPro" id="IPR001229">
    <property type="entry name" value="Jacalin-like_lectin_dom"/>
</dbReference>
<feature type="domain" description="Jacalin-type lectin" evidence="1">
    <location>
        <begin position="79"/>
        <end position="155"/>
    </location>
</feature>
<dbReference type="Pfam" id="PF01419">
    <property type="entry name" value="Jacalin"/>
    <property type="match status" value="1"/>
</dbReference>
<reference evidence="2" key="1">
    <citation type="submission" date="2023-06" db="EMBL/GenBank/DDBJ databases">
        <title>Genome-scale phylogeny and comparative genomics of the fungal order Sordariales.</title>
        <authorList>
            <consortium name="Lawrence Berkeley National Laboratory"/>
            <person name="Hensen N."/>
            <person name="Bonometti L."/>
            <person name="Westerberg I."/>
            <person name="Brannstrom I.O."/>
            <person name="Guillou S."/>
            <person name="Cros-Aarteil S."/>
            <person name="Calhoun S."/>
            <person name="Haridas S."/>
            <person name="Kuo A."/>
            <person name="Mondo S."/>
            <person name="Pangilinan J."/>
            <person name="Riley R."/>
            <person name="Labutti K."/>
            <person name="Andreopoulos B."/>
            <person name="Lipzen A."/>
            <person name="Chen C."/>
            <person name="Yanf M."/>
            <person name="Daum C."/>
            <person name="Ng V."/>
            <person name="Clum A."/>
            <person name="Steindorff A."/>
            <person name="Ohm R."/>
            <person name="Martin F."/>
            <person name="Silar P."/>
            <person name="Natvig D."/>
            <person name="Lalanne C."/>
            <person name="Gautier V."/>
            <person name="Ament-Velasquez S.L."/>
            <person name="Kruys A."/>
            <person name="Hutchinson M.I."/>
            <person name="Powell A.J."/>
            <person name="Barry K."/>
            <person name="Miller A.N."/>
            <person name="Grigoriev I.V."/>
            <person name="Debuchy R."/>
            <person name="Gladieux P."/>
            <person name="Thoren M.H."/>
            <person name="Johannesson H."/>
        </authorList>
    </citation>
    <scope>NUCLEOTIDE SEQUENCE</scope>
    <source>
        <strain evidence="2">CBS 540.89</strain>
    </source>
</reference>
<name>A0AA40K6Y1_9PEZI</name>
<dbReference type="Proteomes" id="UP001172159">
    <property type="component" value="Unassembled WGS sequence"/>
</dbReference>
<dbReference type="InterPro" id="IPR036404">
    <property type="entry name" value="Jacalin-like_lectin_dom_sf"/>
</dbReference>